<evidence type="ECO:0000256" key="3">
    <source>
        <dbReference type="PROSITE-ProRule" id="PRU00023"/>
    </source>
</evidence>
<dbReference type="SUPFAM" id="SSF48403">
    <property type="entry name" value="Ankyrin repeat"/>
    <property type="match status" value="1"/>
</dbReference>
<name>A0A9P9EQ02_9HYPO</name>
<dbReference type="SMART" id="SM00248">
    <property type="entry name" value="ANK"/>
    <property type="match status" value="3"/>
</dbReference>
<proteinExistence type="predicted"/>
<comment type="caution">
    <text evidence="6">The sequence shown here is derived from an EMBL/GenBank/DDBJ whole genome shotgun (WGS) entry which is preliminary data.</text>
</comment>
<feature type="region of interest" description="Disordered" evidence="4">
    <location>
        <begin position="277"/>
        <end position="303"/>
    </location>
</feature>
<organism evidence="6 7">
    <name type="scientific">Dactylonectria estremocensis</name>
    <dbReference type="NCBI Taxonomy" id="1079267"/>
    <lineage>
        <taxon>Eukaryota</taxon>
        <taxon>Fungi</taxon>
        <taxon>Dikarya</taxon>
        <taxon>Ascomycota</taxon>
        <taxon>Pezizomycotina</taxon>
        <taxon>Sordariomycetes</taxon>
        <taxon>Hypocreomycetidae</taxon>
        <taxon>Hypocreales</taxon>
        <taxon>Nectriaceae</taxon>
        <taxon>Dactylonectria</taxon>
    </lineage>
</organism>
<feature type="region of interest" description="Disordered" evidence="4">
    <location>
        <begin position="1"/>
        <end position="22"/>
    </location>
</feature>
<evidence type="ECO:0000256" key="2">
    <source>
        <dbReference type="ARBA" id="ARBA00023043"/>
    </source>
</evidence>
<evidence type="ECO:0000259" key="5">
    <source>
        <dbReference type="Pfam" id="PF17111"/>
    </source>
</evidence>
<dbReference type="Proteomes" id="UP000717696">
    <property type="component" value="Unassembled WGS sequence"/>
</dbReference>
<keyword evidence="2 3" id="KW-0040">ANK repeat</keyword>
<dbReference type="PROSITE" id="PS50297">
    <property type="entry name" value="ANK_REP_REGION"/>
    <property type="match status" value="1"/>
</dbReference>
<dbReference type="EMBL" id="JAGMUU010000012">
    <property type="protein sequence ID" value="KAH7141251.1"/>
    <property type="molecule type" value="Genomic_DNA"/>
</dbReference>
<dbReference type="AlphaFoldDB" id="A0A9P9EQ02"/>
<dbReference type="PANTHER" id="PTHR24171:SF9">
    <property type="entry name" value="ANKYRIN REPEAT DOMAIN-CONTAINING PROTEIN 39"/>
    <property type="match status" value="1"/>
</dbReference>
<feature type="domain" description="Azaphilone pigments biosynthesis cluster protein L N-terminal" evidence="5">
    <location>
        <begin position="40"/>
        <end position="172"/>
    </location>
</feature>
<keyword evidence="7" id="KW-1185">Reference proteome</keyword>
<dbReference type="InterPro" id="IPR002110">
    <property type="entry name" value="Ankyrin_rpt"/>
</dbReference>
<accession>A0A9P9EQ02</accession>
<evidence type="ECO:0000313" key="6">
    <source>
        <dbReference type="EMBL" id="KAH7141251.1"/>
    </source>
</evidence>
<feature type="compositionally biased region" description="Basic and acidic residues" evidence="4">
    <location>
        <begin position="277"/>
        <end position="293"/>
    </location>
</feature>
<dbReference type="PROSITE" id="PS50088">
    <property type="entry name" value="ANK_REPEAT"/>
    <property type="match status" value="1"/>
</dbReference>
<protein>
    <recommendedName>
        <fullName evidence="5">Azaphilone pigments biosynthesis cluster protein L N-terminal domain-containing protein</fullName>
    </recommendedName>
</protein>
<dbReference type="Gene3D" id="1.25.40.20">
    <property type="entry name" value="Ankyrin repeat-containing domain"/>
    <property type="match status" value="1"/>
</dbReference>
<reference evidence="6" key="1">
    <citation type="journal article" date="2021" name="Nat. Commun.">
        <title>Genetic determinants of endophytism in the Arabidopsis root mycobiome.</title>
        <authorList>
            <person name="Mesny F."/>
            <person name="Miyauchi S."/>
            <person name="Thiergart T."/>
            <person name="Pickel B."/>
            <person name="Atanasova L."/>
            <person name="Karlsson M."/>
            <person name="Huettel B."/>
            <person name="Barry K.W."/>
            <person name="Haridas S."/>
            <person name="Chen C."/>
            <person name="Bauer D."/>
            <person name="Andreopoulos W."/>
            <person name="Pangilinan J."/>
            <person name="LaButti K."/>
            <person name="Riley R."/>
            <person name="Lipzen A."/>
            <person name="Clum A."/>
            <person name="Drula E."/>
            <person name="Henrissat B."/>
            <person name="Kohler A."/>
            <person name="Grigoriev I.V."/>
            <person name="Martin F.M."/>
            <person name="Hacquard S."/>
        </authorList>
    </citation>
    <scope>NUCLEOTIDE SEQUENCE</scope>
    <source>
        <strain evidence="6">MPI-CAGE-AT-0021</strain>
    </source>
</reference>
<feature type="repeat" description="ANK" evidence="3">
    <location>
        <begin position="425"/>
        <end position="457"/>
    </location>
</feature>
<dbReference type="Pfam" id="PF12796">
    <property type="entry name" value="Ank_2"/>
    <property type="match status" value="1"/>
</dbReference>
<dbReference type="PANTHER" id="PTHR24171">
    <property type="entry name" value="ANKYRIN REPEAT DOMAIN-CONTAINING PROTEIN 39-RELATED"/>
    <property type="match status" value="1"/>
</dbReference>
<evidence type="ECO:0000256" key="1">
    <source>
        <dbReference type="ARBA" id="ARBA00022737"/>
    </source>
</evidence>
<dbReference type="OrthoDB" id="539213at2759"/>
<sequence>MQSETMHASEMTTPSGTNVGMDSTVEVSDTTRALLLAAGAAMGVTGLIFQLAERVESLRAFCKSFKDAPHDVSEMGQRLAELRALLNERAKTHPMPSPTLKAVLQRCDRQIRPLEALIAKLEPGFKSRHKSVRVWTRFATTQNAAHVKSLRDELADAKLDLIIANLATSGVTNSDAYPTMQNTLDSLDFTRGHTTSTPFSPSSLPENHLSQINDYLAEINSQVSDLRNSFPDWAEGLQLPVVKKGVNILVQQIFQEALGSDKLKQVMHGMMLSAMEPKEESPLDVMPDEKEQPTVKMNRPTRNYSRSSLAKTCEKEYSSKWTSFFCTVYYRSRIVRSGVDGEDYRQHPQRELESSWIVVPSRWLLRTAYSFQVVKSTRGWNQTIQSFSVVPNDATIFEYAIRGNVDGLRNLLVSRTASPNDCDSQGYTALHRAAALRHTEFCRLLIDNGANVNAVGFVSGQTTLHHLPVNRSRTRADKLYDTLSLLVNSGSDFDIQDTRRQNAYDAFEAFFNWPSRITLRQVMTDCLSLLQGNAWEKDVQQKARTQVVGILYNGIDIDSTVESLDACIKPDSNPEKALSACPRSVASRWNTLHVMNHFRVEPVWHPWSKTTIFQQKGIWSQAAARAMKLGVDPHVLDLEGCTPTLLALRSLFTFHIWQKALLTMGYDLDEFVAKELADCEPLRREGWTHDALCYLLGAPTEDLYLRGDAWREVPEFIFFQDCGGADGLYIRSCWFQLLDILKHKQLLPPGWRTLALPRKFYQRREVMYWNKEPGVLVQERPTGGAAIHVSELPGKDLVLELGQLGVVWHE</sequence>
<dbReference type="InterPro" id="IPR031348">
    <property type="entry name" value="PigL_N"/>
</dbReference>
<evidence type="ECO:0000313" key="7">
    <source>
        <dbReference type="Proteomes" id="UP000717696"/>
    </source>
</evidence>
<evidence type="ECO:0000256" key="4">
    <source>
        <dbReference type="SAM" id="MobiDB-lite"/>
    </source>
</evidence>
<dbReference type="Pfam" id="PF17111">
    <property type="entry name" value="PigL_N"/>
    <property type="match status" value="1"/>
</dbReference>
<gene>
    <name evidence="6" type="ORF">B0J13DRAFT_54795</name>
</gene>
<keyword evidence="1" id="KW-0677">Repeat</keyword>
<dbReference type="InterPro" id="IPR036770">
    <property type="entry name" value="Ankyrin_rpt-contain_sf"/>
</dbReference>